<sequence length="140" mass="16541">MGNKKETTNLATESIQSRTSQAFQAFQRAFEKGQVNEFLSLVTEDFHFFVPLPFEEWKEEQRGKQRLEELVRFERETLQLQLTPLIELEDRNHGIVVFRAEGTLNNAPYSNELNVVFEFENNQIRSFREFVGMPLMNYQS</sequence>
<dbReference type="Pfam" id="PF12680">
    <property type="entry name" value="SnoaL_2"/>
    <property type="match status" value="1"/>
</dbReference>
<dbReference type="InterPro" id="IPR037401">
    <property type="entry name" value="SnoaL-like"/>
</dbReference>
<evidence type="ECO:0000259" key="1">
    <source>
        <dbReference type="Pfam" id="PF12680"/>
    </source>
</evidence>
<dbReference type="AlphaFoldDB" id="A0A6I4VT51"/>
<proteinExistence type="predicted"/>
<dbReference type="InterPro" id="IPR032710">
    <property type="entry name" value="NTF2-like_dom_sf"/>
</dbReference>
<organism evidence="2 3">
    <name type="scientific">Shimazuella alba</name>
    <dbReference type="NCBI Taxonomy" id="2690964"/>
    <lineage>
        <taxon>Bacteria</taxon>
        <taxon>Bacillati</taxon>
        <taxon>Bacillota</taxon>
        <taxon>Bacilli</taxon>
        <taxon>Bacillales</taxon>
        <taxon>Thermoactinomycetaceae</taxon>
        <taxon>Shimazuella</taxon>
    </lineage>
</organism>
<dbReference type="Proteomes" id="UP000430692">
    <property type="component" value="Unassembled WGS sequence"/>
</dbReference>
<name>A0A6I4VT51_9BACL</name>
<dbReference type="Gene3D" id="3.10.450.50">
    <property type="match status" value="1"/>
</dbReference>
<evidence type="ECO:0000313" key="2">
    <source>
        <dbReference type="EMBL" id="MXQ54747.1"/>
    </source>
</evidence>
<dbReference type="SUPFAM" id="SSF54427">
    <property type="entry name" value="NTF2-like"/>
    <property type="match status" value="1"/>
</dbReference>
<gene>
    <name evidence="2" type="ORF">GSM42_13685</name>
</gene>
<comment type="caution">
    <text evidence="2">The sequence shown here is derived from an EMBL/GenBank/DDBJ whole genome shotgun (WGS) entry which is preliminary data.</text>
</comment>
<protein>
    <submittedName>
        <fullName evidence="2">Nuclear transport factor 2 family protein</fullName>
    </submittedName>
</protein>
<evidence type="ECO:0000313" key="3">
    <source>
        <dbReference type="Proteomes" id="UP000430692"/>
    </source>
</evidence>
<accession>A0A6I4VT51</accession>
<dbReference type="EMBL" id="WUUL01000009">
    <property type="protein sequence ID" value="MXQ54747.1"/>
    <property type="molecule type" value="Genomic_DNA"/>
</dbReference>
<reference evidence="2 3" key="1">
    <citation type="submission" date="2019-12" db="EMBL/GenBank/DDBJ databases">
        <title>Whole-genome analyses of novel actinobacteria.</title>
        <authorList>
            <person name="Sahin N."/>
            <person name="Saygin H."/>
        </authorList>
    </citation>
    <scope>NUCLEOTIDE SEQUENCE [LARGE SCALE GENOMIC DNA]</scope>
    <source>
        <strain evidence="2 3">KC615</strain>
    </source>
</reference>
<keyword evidence="3" id="KW-1185">Reference proteome</keyword>
<feature type="domain" description="SnoaL-like" evidence="1">
    <location>
        <begin position="24"/>
        <end position="125"/>
    </location>
</feature>
<dbReference type="RefSeq" id="WP_160802099.1">
    <property type="nucleotide sequence ID" value="NZ_WUUL01000009.1"/>
</dbReference>